<feature type="chain" id="PRO_5042583479" evidence="3">
    <location>
        <begin position="18"/>
        <end position="350"/>
    </location>
</feature>
<dbReference type="PRINTS" id="PR00947">
    <property type="entry name" value="CUTICLE"/>
</dbReference>
<gene>
    <name evidence="5" type="primary">LOC107265701</name>
</gene>
<dbReference type="RefSeq" id="XP_015590908.2">
    <property type="nucleotide sequence ID" value="XM_015735422.2"/>
</dbReference>
<dbReference type="InterPro" id="IPR031311">
    <property type="entry name" value="CHIT_BIND_RR_consensus"/>
</dbReference>
<dbReference type="GO" id="GO:0031012">
    <property type="term" value="C:extracellular matrix"/>
    <property type="evidence" value="ECO:0007669"/>
    <property type="project" value="TreeGrafter"/>
</dbReference>
<proteinExistence type="predicted"/>
<evidence type="ECO:0000256" key="2">
    <source>
        <dbReference type="PROSITE-ProRule" id="PRU00497"/>
    </source>
</evidence>
<dbReference type="KEGG" id="ccin:107265701"/>
<reference evidence="5" key="1">
    <citation type="submission" date="2025-08" db="UniProtKB">
        <authorList>
            <consortium name="RefSeq"/>
        </authorList>
    </citation>
    <scope>IDENTIFICATION</scope>
</reference>
<dbReference type="InterPro" id="IPR000618">
    <property type="entry name" value="Insect_cuticle"/>
</dbReference>
<dbReference type="GeneID" id="107265701"/>
<evidence type="ECO:0000256" key="3">
    <source>
        <dbReference type="SAM" id="SignalP"/>
    </source>
</evidence>
<name>A0AAJ7FGN4_CEPCN</name>
<dbReference type="PANTHER" id="PTHR12236:SF95">
    <property type="entry name" value="CUTICULAR PROTEIN 76BD, ISOFORM C-RELATED"/>
    <property type="match status" value="1"/>
</dbReference>
<protein>
    <submittedName>
        <fullName evidence="5">Uncharacterized protein LOC107265701</fullName>
    </submittedName>
</protein>
<dbReference type="GO" id="GO:0005615">
    <property type="term" value="C:extracellular space"/>
    <property type="evidence" value="ECO:0007669"/>
    <property type="project" value="TreeGrafter"/>
</dbReference>
<dbReference type="PANTHER" id="PTHR12236">
    <property type="entry name" value="STRUCTURAL CONTITUENT OF CUTICLE"/>
    <property type="match status" value="1"/>
</dbReference>
<accession>A0AAJ7FGN4</accession>
<dbReference type="InterPro" id="IPR051217">
    <property type="entry name" value="Insect_Cuticle_Struc_Prot"/>
</dbReference>
<dbReference type="Pfam" id="PF00379">
    <property type="entry name" value="Chitin_bind_4"/>
    <property type="match status" value="2"/>
</dbReference>
<evidence type="ECO:0000313" key="4">
    <source>
        <dbReference type="Proteomes" id="UP000694920"/>
    </source>
</evidence>
<organism evidence="4 5">
    <name type="scientific">Cephus cinctus</name>
    <name type="common">Wheat stem sawfly</name>
    <dbReference type="NCBI Taxonomy" id="211228"/>
    <lineage>
        <taxon>Eukaryota</taxon>
        <taxon>Metazoa</taxon>
        <taxon>Ecdysozoa</taxon>
        <taxon>Arthropoda</taxon>
        <taxon>Hexapoda</taxon>
        <taxon>Insecta</taxon>
        <taxon>Pterygota</taxon>
        <taxon>Neoptera</taxon>
        <taxon>Endopterygota</taxon>
        <taxon>Hymenoptera</taxon>
        <taxon>Cephoidea</taxon>
        <taxon>Cephidae</taxon>
        <taxon>Cephus</taxon>
    </lineage>
</organism>
<dbReference type="AlphaFoldDB" id="A0AAJ7FGN4"/>
<dbReference type="PROSITE" id="PS51155">
    <property type="entry name" value="CHIT_BIND_RR_2"/>
    <property type="match status" value="2"/>
</dbReference>
<keyword evidence="3" id="KW-0732">Signal</keyword>
<dbReference type="Proteomes" id="UP000694920">
    <property type="component" value="Unplaced"/>
</dbReference>
<dbReference type="PROSITE" id="PS00233">
    <property type="entry name" value="CHIT_BIND_RR_1"/>
    <property type="match status" value="2"/>
</dbReference>
<evidence type="ECO:0000313" key="5">
    <source>
        <dbReference type="RefSeq" id="XP_015590908.2"/>
    </source>
</evidence>
<keyword evidence="4" id="KW-1185">Reference proteome</keyword>
<sequence length="350" mass="38219">MAYKFVILAAFVAAVNAGVIAPGYHAAPAVAYANAVDADYDPNPQYSYSYDVHDTITGDTKSQQETRNGDVVEGSYSLIESDGTRRVVHYTADPHNGFNAVVQKEPAQVAIKAAPVVAKYAAPAPLAYHAAPVAHAPLAYAAYLDMHYVAVARAKQERGVFIVNEPWREEREKNSTRHHMAHYSCDLVIICYCQNKYGEWDKKKERDEMRENVAIVMTLLMAGWMTINDSDAAAVIPVHGAPVAYAGGPVPVLAKAVDEYDPHPQYSYGYDVQDSLTGDAKSQYETRNGDVVSGRYSLIEADGTRRVVEYTADPINGFNAVVHREPAIVKAVPAVAKLAAPVQPLLAYHH</sequence>
<feature type="signal peptide" evidence="3">
    <location>
        <begin position="1"/>
        <end position="17"/>
    </location>
</feature>
<dbReference type="GO" id="GO:0042302">
    <property type="term" value="F:structural constituent of cuticle"/>
    <property type="evidence" value="ECO:0007669"/>
    <property type="project" value="UniProtKB-UniRule"/>
</dbReference>
<evidence type="ECO:0000256" key="1">
    <source>
        <dbReference type="ARBA" id="ARBA00022460"/>
    </source>
</evidence>
<keyword evidence="1 2" id="KW-0193">Cuticle</keyword>